<dbReference type="EMBL" id="NTRR01000025">
    <property type="protein sequence ID" value="PFE14023.1"/>
    <property type="molecule type" value="Genomic_DNA"/>
</dbReference>
<evidence type="ECO:0000313" key="2">
    <source>
        <dbReference type="Proteomes" id="UP000220032"/>
    </source>
</evidence>
<evidence type="ECO:0000313" key="1">
    <source>
        <dbReference type="EMBL" id="PFE14023.1"/>
    </source>
</evidence>
<gene>
    <name evidence="1" type="ORF">CN307_17470</name>
</gene>
<dbReference type="Proteomes" id="UP000220032">
    <property type="component" value="Unassembled WGS sequence"/>
</dbReference>
<reference evidence="1 2" key="1">
    <citation type="submission" date="2017-09" db="EMBL/GenBank/DDBJ databases">
        <title>Large-scale bioinformatics analysis of Bacillus genomes uncovers conserved roles of natural products in bacterial physiology.</title>
        <authorList>
            <consortium name="Agbiome Team Llc"/>
            <person name="Bleich R.M."/>
            <person name="Grubbs K.J."/>
            <person name="Santa Maria K.C."/>
            <person name="Allen S.E."/>
            <person name="Farag S."/>
            <person name="Shank E.A."/>
            <person name="Bowers A."/>
        </authorList>
    </citation>
    <scope>NUCLEOTIDE SEQUENCE [LARGE SCALE GENOMIC DNA]</scope>
    <source>
        <strain evidence="1 2">AFS022681</strain>
    </source>
</reference>
<name>A0A2A8ZYS7_BACCE</name>
<sequence length="57" mass="6120">MGLGNRVMAFEMLINLANGSVSKKGSGAYKQAPNSYKGVKSKQRNKVSLYILSGVEV</sequence>
<organism evidence="1 2">
    <name type="scientific">Bacillus cereus</name>
    <dbReference type="NCBI Taxonomy" id="1396"/>
    <lineage>
        <taxon>Bacteria</taxon>
        <taxon>Bacillati</taxon>
        <taxon>Bacillota</taxon>
        <taxon>Bacilli</taxon>
        <taxon>Bacillales</taxon>
        <taxon>Bacillaceae</taxon>
        <taxon>Bacillus</taxon>
        <taxon>Bacillus cereus group</taxon>
    </lineage>
</organism>
<protein>
    <submittedName>
        <fullName evidence="1">Recombinase RecU</fullName>
    </submittedName>
</protein>
<proteinExistence type="predicted"/>
<dbReference type="AlphaFoldDB" id="A0A2A8ZYS7"/>
<comment type="caution">
    <text evidence="1">The sequence shown here is derived from an EMBL/GenBank/DDBJ whole genome shotgun (WGS) entry which is preliminary data.</text>
</comment>
<accession>A0A2A8ZYS7</accession>